<name>A0A0F0CV97_9BACT</name>
<dbReference type="AlphaFoldDB" id="A0A0F0CV97"/>
<dbReference type="SUPFAM" id="SSF81593">
    <property type="entry name" value="Nucleotidyltransferase substrate binding subunit/domain"/>
    <property type="match status" value="1"/>
</dbReference>
<keyword evidence="2" id="KW-1185">Reference proteome</keyword>
<dbReference type="Gene3D" id="1.20.120.330">
    <property type="entry name" value="Nucleotidyltransferases domain 2"/>
    <property type="match status" value="1"/>
</dbReference>
<dbReference type="Pfam" id="PF08780">
    <property type="entry name" value="NTase_sub_bind"/>
    <property type="match status" value="1"/>
</dbReference>
<proteinExistence type="predicted"/>
<dbReference type="GO" id="GO:0016740">
    <property type="term" value="F:transferase activity"/>
    <property type="evidence" value="ECO:0007669"/>
    <property type="project" value="UniProtKB-KW"/>
</dbReference>
<organism evidence="1 2">
    <name type="scientific">Candidatus Omnitrophus magneticus</name>
    <dbReference type="NCBI Taxonomy" id="1609969"/>
    <lineage>
        <taxon>Bacteria</taxon>
        <taxon>Pseudomonadati</taxon>
        <taxon>Candidatus Omnitrophota</taxon>
        <taxon>Candidatus Omnitrophus</taxon>
    </lineage>
</organism>
<gene>
    <name evidence="1" type="ORF">OMAG_000654</name>
</gene>
<evidence type="ECO:0000313" key="1">
    <source>
        <dbReference type="EMBL" id="KJJ85481.1"/>
    </source>
</evidence>
<feature type="non-terminal residue" evidence="1">
    <location>
        <position position="1"/>
    </location>
</feature>
<protein>
    <submittedName>
        <fullName evidence="1">Nucleotidyltransferase substrate binding protein</fullName>
    </submittedName>
</protein>
<sequence length="54" mass="6492">RHSHMLRQHVYPPYLFLVCPEHSLIFDVDIWMSYHEARNFTSHTYDSVSAEKSL</sequence>
<dbReference type="InterPro" id="IPR010235">
    <property type="entry name" value="HepT"/>
</dbReference>
<reference evidence="1 2" key="1">
    <citation type="submission" date="2015-02" db="EMBL/GenBank/DDBJ databases">
        <title>Single-cell genomics of uncultivated deep-branching MTB reveals a conserved set of magnetosome genes.</title>
        <authorList>
            <person name="Kolinko S."/>
            <person name="Richter M."/>
            <person name="Glockner F.O."/>
            <person name="Brachmann A."/>
            <person name="Schuler D."/>
        </authorList>
    </citation>
    <scope>NUCLEOTIDE SEQUENCE [LARGE SCALE GENOMIC DNA]</scope>
    <source>
        <strain evidence="1">SKK-01</strain>
    </source>
</reference>
<dbReference type="EMBL" id="JYNY01000147">
    <property type="protein sequence ID" value="KJJ85481.1"/>
    <property type="molecule type" value="Genomic_DNA"/>
</dbReference>
<comment type="caution">
    <text evidence="1">The sequence shown here is derived from an EMBL/GenBank/DDBJ whole genome shotgun (WGS) entry which is preliminary data.</text>
</comment>
<dbReference type="Proteomes" id="UP000033428">
    <property type="component" value="Unassembled WGS sequence"/>
</dbReference>
<accession>A0A0F0CV97</accession>
<evidence type="ECO:0000313" key="2">
    <source>
        <dbReference type="Proteomes" id="UP000033428"/>
    </source>
</evidence>
<keyword evidence="1" id="KW-0808">Transferase</keyword>